<accession>A0AAV9NEB4</accession>
<dbReference type="EMBL" id="JAVRRD010000012">
    <property type="protein sequence ID" value="KAK5053132.1"/>
    <property type="molecule type" value="Genomic_DNA"/>
</dbReference>
<protein>
    <recommendedName>
        <fullName evidence="2">DUF7082 domain-containing protein</fullName>
    </recommendedName>
</protein>
<dbReference type="PANTHER" id="PTHR39463:SF1">
    <property type="entry name" value="MEDUSA"/>
    <property type="match status" value="1"/>
</dbReference>
<name>A0AAV9NEB4_9EURO</name>
<organism evidence="3 4">
    <name type="scientific">Exophiala bonariae</name>
    <dbReference type="NCBI Taxonomy" id="1690606"/>
    <lineage>
        <taxon>Eukaryota</taxon>
        <taxon>Fungi</taxon>
        <taxon>Dikarya</taxon>
        <taxon>Ascomycota</taxon>
        <taxon>Pezizomycotina</taxon>
        <taxon>Eurotiomycetes</taxon>
        <taxon>Chaetothyriomycetidae</taxon>
        <taxon>Chaetothyriales</taxon>
        <taxon>Herpotrichiellaceae</taxon>
        <taxon>Exophiala</taxon>
    </lineage>
</organism>
<feature type="compositionally biased region" description="Polar residues" evidence="1">
    <location>
        <begin position="260"/>
        <end position="269"/>
    </location>
</feature>
<reference evidence="3 4" key="1">
    <citation type="submission" date="2023-08" db="EMBL/GenBank/DDBJ databases">
        <title>Black Yeasts Isolated from many extreme environments.</title>
        <authorList>
            <person name="Coleine C."/>
            <person name="Stajich J.E."/>
            <person name="Selbmann L."/>
        </authorList>
    </citation>
    <scope>NUCLEOTIDE SEQUENCE [LARGE SCALE GENOMIC DNA]</scope>
    <source>
        <strain evidence="3 4">CCFEE 5792</strain>
    </source>
</reference>
<dbReference type="GO" id="GO:0005634">
    <property type="term" value="C:nucleus"/>
    <property type="evidence" value="ECO:0007669"/>
    <property type="project" value="TreeGrafter"/>
</dbReference>
<keyword evidence="4" id="KW-1185">Reference proteome</keyword>
<feature type="compositionally biased region" description="Polar residues" evidence="1">
    <location>
        <begin position="212"/>
        <end position="248"/>
    </location>
</feature>
<evidence type="ECO:0000313" key="4">
    <source>
        <dbReference type="Proteomes" id="UP001358417"/>
    </source>
</evidence>
<comment type="caution">
    <text evidence="3">The sequence shown here is derived from an EMBL/GenBank/DDBJ whole genome shotgun (WGS) entry which is preliminary data.</text>
</comment>
<proteinExistence type="predicted"/>
<dbReference type="Pfam" id="PF23305">
    <property type="entry name" value="DUF7082"/>
    <property type="match status" value="1"/>
</dbReference>
<feature type="region of interest" description="Disordered" evidence="1">
    <location>
        <begin position="134"/>
        <end position="160"/>
    </location>
</feature>
<evidence type="ECO:0000313" key="3">
    <source>
        <dbReference type="EMBL" id="KAK5053132.1"/>
    </source>
</evidence>
<dbReference type="AlphaFoldDB" id="A0AAV9NEB4"/>
<evidence type="ECO:0000256" key="1">
    <source>
        <dbReference type="SAM" id="MobiDB-lite"/>
    </source>
</evidence>
<dbReference type="PANTHER" id="PTHR39463">
    <property type="entry name" value="MEDUSA"/>
    <property type="match status" value="1"/>
</dbReference>
<dbReference type="RefSeq" id="XP_064706574.1">
    <property type="nucleotide sequence ID" value="XM_064845720.1"/>
</dbReference>
<gene>
    <name evidence="3" type="ORF">LTR84_002106</name>
</gene>
<evidence type="ECO:0000259" key="2">
    <source>
        <dbReference type="Pfam" id="PF23305"/>
    </source>
</evidence>
<feature type="region of interest" description="Disordered" evidence="1">
    <location>
        <begin position="212"/>
        <end position="288"/>
    </location>
</feature>
<dbReference type="Proteomes" id="UP001358417">
    <property type="component" value="Unassembled WGS sequence"/>
</dbReference>
<dbReference type="GeneID" id="89970318"/>
<sequence length="642" mass="71331">MFDDALDSSVIIGEQFAHQFQEGPEAKPGQFFPMSGYDRVGQTGLIGMSRGPKHHYVLLTNHVDLSAQSTMHNPMLFDAFQQGSYDHHPLLNPNGVRLVQESDLQFSIGNEEYHDSKPILMNAHEVNNVAQLGHYSPPHSRVPSSSSIVSNPRKRKASSADGIELVQNKRKASTVEEFDMLPIHKRPMVAQVHVQDPNGDYYDISGQTSPYSQFVPTPTSTGLPAYTTQNSSPRPSHHYSTSNASQVSLAAPHTPAFSPSFATVKSEQSPGAPMTPLPRPGSTNSVKSSLPQLVRTSTMQQSPPSVMSSMVAGQTQTFNPYAMYPLKASLKLKGDLETMKQNWTADERECRRRLVEFKRNQSNCTINAEFAPVTPQDRVSGSICISCIWWKEKNEYFVTSVDTIYLLEALVGVRFTVEEKNRIRRNLEGFRPMTVSKAKTDSEEFFKVIMGFPHPKPRNIEKDVKVFPWKILSTALKKIISKYSASYSSTAAAILTPQGNCMHPEGAIEYYEVPPNGPQYGMPQDMRYVSGPGPAPLRLHGHMGSGPGPHELQLQMPEYTPAYTVNGQYPYQTLQQIPQSTMAMTPHPMTAPVTRMPSWGEFANFVDDSPVTMAPQSAPPTAYPRGPIDMGGYVPQMQYHYN</sequence>
<feature type="compositionally biased region" description="Low complexity" evidence="1">
    <location>
        <begin position="136"/>
        <end position="151"/>
    </location>
</feature>
<feature type="domain" description="DUF7082" evidence="2">
    <location>
        <begin position="327"/>
        <end position="480"/>
    </location>
</feature>
<dbReference type="InterPro" id="IPR055509">
    <property type="entry name" value="DUF7082"/>
</dbReference>